<accession>A0A0B7AUM8</accession>
<reference evidence="1" key="1">
    <citation type="submission" date="2014-12" db="EMBL/GenBank/DDBJ databases">
        <title>Insight into the proteome of Arion vulgaris.</title>
        <authorList>
            <person name="Aradska J."/>
            <person name="Bulat T."/>
            <person name="Smidak R."/>
            <person name="Sarate P."/>
            <person name="Gangsoo J."/>
            <person name="Sialana F."/>
            <person name="Bilban M."/>
            <person name="Lubec G."/>
        </authorList>
    </citation>
    <scope>NUCLEOTIDE SEQUENCE</scope>
    <source>
        <tissue evidence="1">Skin</tissue>
    </source>
</reference>
<protein>
    <submittedName>
        <fullName evidence="1">Uncharacterized protein</fullName>
    </submittedName>
</protein>
<name>A0A0B7AUM8_9EUPU</name>
<sequence length="50" mass="5666">MIPVQSSPEEFFHIKGSSNVMFISDVLQKHVFQSFPHVDQGTVLCMDAKK</sequence>
<dbReference type="EMBL" id="HACG01037663">
    <property type="protein sequence ID" value="CEK84528.1"/>
    <property type="molecule type" value="Transcribed_RNA"/>
</dbReference>
<evidence type="ECO:0000313" key="1">
    <source>
        <dbReference type="EMBL" id="CEK84528.1"/>
    </source>
</evidence>
<organism evidence="1">
    <name type="scientific">Arion vulgaris</name>
    <dbReference type="NCBI Taxonomy" id="1028688"/>
    <lineage>
        <taxon>Eukaryota</taxon>
        <taxon>Metazoa</taxon>
        <taxon>Spiralia</taxon>
        <taxon>Lophotrochozoa</taxon>
        <taxon>Mollusca</taxon>
        <taxon>Gastropoda</taxon>
        <taxon>Heterobranchia</taxon>
        <taxon>Euthyneura</taxon>
        <taxon>Panpulmonata</taxon>
        <taxon>Eupulmonata</taxon>
        <taxon>Stylommatophora</taxon>
        <taxon>Helicina</taxon>
        <taxon>Arionoidea</taxon>
        <taxon>Arionidae</taxon>
        <taxon>Arion</taxon>
    </lineage>
</organism>
<proteinExistence type="predicted"/>
<dbReference type="AlphaFoldDB" id="A0A0B7AUM8"/>
<gene>
    <name evidence="1" type="primary">ORF143079</name>
</gene>